<feature type="compositionally biased region" description="Polar residues" evidence="1">
    <location>
        <begin position="178"/>
        <end position="189"/>
    </location>
</feature>
<evidence type="ECO:0000313" key="2">
    <source>
        <dbReference type="EMBL" id="EMC98694.1"/>
    </source>
</evidence>
<feature type="region of interest" description="Disordered" evidence="1">
    <location>
        <begin position="118"/>
        <end position="326"/>
    </location>
</feature>
<feature type="region of interest" description="Disordered" evidence="1">
    <location>
        <begin position="34"/>
        <end position="93"/>
    </location>
</feature>
<dbReference type="AlphaFoldDB" id="M2NH82"/>
<reference evidence="2 3" key="1">
    <citation type="journal article" date="2012" name="PLoS Pathog.">
        <title>Diverse lifestyles and strategies of plant pathogenesis encoded in the genomes of eighteen Dothideomycetes fungi.</title>
        <authorList>
            <person name="Ohm R.A."/>
            <person name="Feau N."/>
            <person name="Henrissat B."/>
            <person name="Schoch C.L."/>
            <person name="Horwitz B.A."/>
            <person name="Barry K.W."/>
            <person name="Condon B.J."/>
            <person name="Copeland A.C."/>
            <person name="Dhillon B."/>
            <person name="Glaser F."/>
            <person name="Hesse C.N."/>
            <person name="Kosti I."/>
            <person name="LaButti K."/>
            <person name="Lindquist E.A."/>
            <person name="Lucas S."/>
            <person name="Salamov A.A."/>
            <person name="Bradshaw R.E."/>
            <person name="Ciuffetti L."/>
            <person name="Hamelin R.C."/>
            <person name="Kema G.H.J."/>
            <person name="Lawrence C."/>
            <person name="Scott J.A."/>
            <person name="Spatafora J.W."/>
            <person name="Turgeon B.G."/>
            <person name="de Wit P.J.G.M."/>
            <person name="Zhong S."/>
            <person name="Goodwin S.B."/>
            <person name="Grigoriev I.V."/>
        </authorList>
    </citation>
    <scope>NUCLEOTIDE SEQUENCE [LARGE SCALE GENOMIC DNA]</scope>
    <source>
        <strain evidence="2 3">UAMH 10762</strain>
    </source>
</reference>
<dbReference type="GeneID" id="19116236"/>
<gene>
    <name evidence="2" type="ORF">BAUCODRAFT_65852</name>
</gene>
<accession>M2NH82</accession>
<dbReference type="Proteomes" id="UP000011761">
    <property type="component" value="Unassembled WGS sequence"/>
</dbReference>
<organism evidence="2 3">
    <name type="scientific">Baudoinia panamericana (strain UAMH 10762)</name>
    <name type="common">Angels' share fungus</name>
    <name type="synonym">Baudoinia compniacensis (strain UAMH 10762)</name>
    <dbReference type="NCBI Taxonomy" id="717646"/>
    <lineage>
        <taxon>Eukaryota</taxon>
        <taxon>Fungi</taxon>
        <taxon>Dikarya</taxon>
        <taxon>Ascomycota</taxon>
        <taxon>Pezizomycotina</taxon>
        <taxon>Dothideomycetes</taxon>
        <taxon>Dothideomycetidae</taxon>
        <taxon>Mycosphaerellales</taxon>
        <taxon>Teratosphaeriaceae</taxon>
        <taxon>Baudoinia</taxon>
    </lineage>
</organism>
<feature type="compositionally biased region" description="Polar residues" evidence="1">
    <location>
        <begin position="52"/>
        <end position="70"/>
    </location>
</feature>
<keyword evidence="3" id="KW-1185">Reference proteome</keyword>
<feature type="compositionally biased region" description="Basic and acidic residues" evidence="1">
    <location>
        <begin position="314"/>
        <end position="323"/>
    </location>
</feature>
<proteinExistence type="predicted"/>
<protein>
    <submittedName>
        <fullName evidence="2">Uncharacterized protein</fullName>
    </submittedName>
</protein>
<dbReference type="HOGENOM" id="CLU_040050_0_0_1"/>
<evidence type="ECO:0000313" key="3">
    <source>
        <dbReference type="Proteomes" id="UP000011761"/>
    </source>
</evidence>
<sequence length="347" mass="38629">MSAAKQEDQGRLDLTKSVTENDRLAGLGIQDFGTRSVSDLTSPPAARRGTHARTTSVGSQMSTASGSYRANQPFVHPMRQTPRPYTPPAGSSNVSVADEAADIFDDEYRLGHGYRSNRSMSISSAAPGLPTPLSQSHTADDLGLVPKLTSHSQTNLSIRSGKSSKSKLGRARGDTSRSFDQANPSSSRTSFDKAFSFVSRKSDSEPQTRDERIRAERQKFQEKEANKDRKLEQERSKRKETDERRRDRQRRKSEASLRAQRAQHAASGGPKKSKKVVDAEDDNEKLRSRSYEDYRPAHHMTLPRQGVEAGTSEKAPRAPERKTSAPQSGWIRFWAWLHTRMLSCGGR</sequence>
<dbReference type="EMBL" id="KB445552">
    <property type="protein sequence ID" value="EMC98694.1"/>
    <property type="molecule type" value="Genomic_DNA"/>
</dbReference>
<feature type="compositionally biased region" description="Basic and acidic residues" evidence="1">
    <location>
        <begin position="200"/>
        <end position="246"/>
    </location>
</feature>
<dbReference type="OrthoDB" id="5377213at2759"/>
<feature type="region of interest" description="Disordered" evidence="1">
    <location>
        <begin position="1"/>
        <end position="20"/>
    </location>
</feature>
<dbReference type="OMA" id="LFMTWLR"/>
<evidence type="ECO:0000256" key="1">
    <source>
        <dbReference type="SAM" id="MobiDB-lite"/>
    </source>
</evidence>
<name>M2NH82_BAUPA</name>
<feature type="compositionally biased region" description="Basic and acidic residues" evidence="1">
    <location>
        <begin position="284"/>
        <end position="296"/>
    </location>
</feature>
<dbReference type="KEGG" id="bcom:BAUCODRAFT_65852"/>
<dbReference type="RefSeq" id="XP_007673773.1">
    <property type="nucleotide sequence ID" value="XM_007675583.1"/>
</dbReference>
<dbReference type="eggNOG" id="ENOG502S6IQ">
    <property type="taxonomic scope" value="Eukaryota"/>
</dbReference>